<gene>
    <name evidence="2" type="ORF">OCL97_05525</name>
</gene>
<name>A0ABW6CTA0_9CAUL</name>
<evidence type="ECO:0000313" key="2">
    <source>
        <dbReference type="EMBL" id="MFD3263427.1"/>
    </source>
</evidence>
<dbReference type="CDD" id="cd06587">
    <property type="entry name" value="VOC"/>
    <property type="match status" value="1"/>
</dbReference>
<keyword evidence="3" id="KW-1185">Reference proteome</keyword>
<dbReference type="PROSITE" id="PS51819">
    <property type="entry name" value="VOC"/>
    <property type="match status" value="1"/>
</dbReference>
<dbReference type="SUPFAM" id="SSF54593">
    <property type="entry name" value="Glyoxalase/Bleomycin resistance protein/Dihydroxybiphenyl dioxygenase"/>
    <property type="match status" value="1"/>
</dbReference>
<dbReference type="EMBL" id="JAOTJD010000007">
    <property type="protein sequence ID" value="MFD3263427.1"/>
    <property type="molecule type" value="Genomic_DNA"/>
</dbReference>
<dbReference type="Proteomes" id="UP001598130">
    <property type="component" value="Unassembled WGS sequence"/>
</dbReference>
<feature type="domain" description="VOC" evidence="1">
    <location>
        <begin position="4"/>
        <end position="124"/>
    </location>
</feature>
<evidence type="ECO:0000313" key="3">
    <source>
        <dbReference type="Proteomes" id="UP001598130"/>
    </source>
</evidence>
<comment type="caution">
    <text evidence="2">The sequence shown here is derived from an EMBL/GenBank/DDBJ whole genome shotgun (WGS) entry which is preliminary data.</text>
</comment>
<protein>
    <submittedName>
        <fullName evidence="2">VOC family protein</fullName>
    </submittedName>
</protein>
<dbReference type="Gene3D" id="3.10.180.10">
    <property type="entry name" value="2,3-Dihydroxybiphenyl 1,2-Dioxygenase, domain 1"/>
    <property type="match status" value="1"/>
</dbReference>
<organism evidence="2 3">
    <name type="scientific">Phenylobacterium ferrooxidans</name>
    <dbReference type="NCBI Taxonomy" id="2982689"/>
    <lineage>
        <taxon>Bacteria</taxon>
        <taxon>Pseudomonadati</taxon>
        <taxon>Pseudomonadota</taxon>
        <taxon>Alphaproteobacteria</taxon>
        <taxon>Caulobacterales</taxon>
        <taxon>Caulobacteraceae</taxon>
        <taxon>Phenylobacterium</taxon>
    </lineage>
</organism>
<sequence>MSESVVNVRYMVSDVQEAADWYVGLMGFSRLPNASPAFAAVERGPLRLLLSGKASSAGRPMPDGRQPEPGGWTRFQIIVEDLAAEVGRLRGEGVTFRNDILTGPGGSQILAEDPSGNLVELFQPAVWG</sequence>
<dbReference type="InterPro" id="IPR037523">
    <property type="entry name" value="VOC_core"/>
</dbReference>
<dbReference type="InterPro" id="IPR004360">
    <property type="entry name" value="Glyas_Fos-R_dOase_dom"/>
</dbReference>
<evidence type="ECO:0000259" key="1">
    <source>
        <dbReference type="PROSITE" id="PS51819"/>
    </source>
</evidence>
<dbReference type="Pfam" id="PF00903">
    <property type="entry name" value="Glyoxalase"/>
    <property type="match status" value="1"/>
</dbReference>
<dbReference type="RefSeq" id="WP_377368342.1">
    <property type="nucleotide sequence ID" value="NZ_JAOTJD010000007.1"/>
</dbReference>
<proteinExistence type="predicted"/>
<accession>A0ABW6CTA0</accession>
<reference evidence="2 3" key="1">
    <citation type="submission" date="2022-09" db="EMBL/GenBank/DDBJ databases">
        <title>New species of Phenylobacterium.</title>
        <authorList>
            <person name="Mieszkin S."/>
        </authorList>
    </citation>
    <scope>NUCLEOTIDE SEQUENCE [LARGE SCALE GENOMIC DNA]</scope>
    <source>
        <strain evidence="2 3">HK31-G</strain>
    </source>
</reference>
<dbReference type="InterPro" id="IPR029068">
    <property type="entry name" value="Glyas_Bleomycin-R_OHBP_Dase"/>
</dbReference>